<dbReference type="SUPFAM" id="SSF47565">
    <property type="entry name" value="Insect pheromone/odorant-binding proteins"/>
    <property type="match status" value="1"/>
</dbReference>
<evidence type="ECO:0000313" key="2">
    <source>
        <dbReference type="RefSeq" id="XP_017785440.1"/>
    </source>
</evidence>
<dbReference type="PANTHER" id="PTHR21364">
    <property type="entry name" value="GENERAL ODORANT-BINDING PROTEIN 19A"/>
    <property type="match status" value="1"/>
</dbReference>
<evidence type="ECO:0000313" key="4">
    <source>
        <dbReference type="RefSeq" id="XP_017785443.1"/>
    </source>
</evidence>
<dbReference type="Pfam" id="PF01395">
    <property type="entry name" value="PBP_GOBP"/>
    <property type="match status" value="1"/>
</dbReference>
<dbReference type="InterPro" id="IPR006170">
    <property type="entry name" value="PBP/GOBP"/>
</dbReference>
<dbReference type="CDD" id="cd23992">
    <property type="entry name" value="PBP_GOBP"/>
    <property type="match status" value="1"/>
</dbReference>
<dbReference type="InterPro" id="IPR036728">
    <property type="entry name" value="PBP_GOBP_sf"/>
</dbReference>
<reference evidence="2 3" key="1">
    <citation type="submission" date="2025-05" db="UniProtKB">
        <authorList>
            <consortium name="RefSeq"/>
        </authorList>
    </citation>
    <scope>IDENTIFICATION</scope>
    <source>
        <tissue evidence="2 3">Whole Larva</tissue>
    </source>
</reference>
<sequence>MLETIAKCLCIRSTETMMIKIGIFVIALVLFEAQAKDIHPDLQELADDLHNKCVSESGVTEEMISTARTGQFPEDQTFKCYLKCLYDTPKLLHEDGTINIEAAIEIIPDSLKNIYSEPIKKCGTQMGTDICDTCFKTAHCIFMNTKEHFYLI</sequence>
<keyword evidence="1" id="KW-1185">Reference proteome</keyword>
<name>A0ABM1NF42_NICVS</name>
<organism evidence="1 3">
    <name type="scientific">Nicrophorus vespilloides</name>
    <name type="common">Boreal carrion beetle</name>
    <dbReference type="NCBI Taxonomy" id="110193"/>
    <lineage>
        <taxon>Eukaryota</taxon>
        <taxon>Metazoa</taxon>
        <taxon>Ecdysozoa</taxon>
        <taxon>Arthropoda</taxon>
        <taxon>Hexapoda</taxon>
        <taxon>Insecta</taxon>
        <taxon>Pterygota</taxon>
        <taxon>Neoptera</taxon>
        <taxon>Endopterygota</taxon>
        <taxon>Coleoptera</taxon>
        <taxon>Polyphaga</taxon>
        <taxon>Staphyliniformia</taxon>
        <taxon>Silphidae</taxon>
        <taxon>Nicrophorinae</taxon>
        <taxon>Nicrophorus</taxon>
    </lineage>
</organism>
<gene>
    <name evidence="2 3 4" type="primary">LOC108568715</name>
</gene>
<proteinExistence type="predicted"/>
<evidence type="ECO:0000313" key="3">
    <source>
        <dbReference type="RefSeq" id="XP_017785442.1"/>
    </source>
</evidence>
<dbReference type="PANTHER" id="PTHR21364:SF2">
    <property type="entry name" value="GENERAL ODORANT-BINDING PROTEIN 19A"/>
    <property type="match status" value="1"/>
</dbReference>
<dbReference type="Proteomes" id="UP000695000">
    <property type="component" value="Unplaced"/>
</dbReference>
<dbReference type="RefSeq" id="XP_017785443.1">
    <property type="nucleotide sequence ID" value="XM_017929954.1"/>
</dbReference>
<dbReference type="RefSeq" id="XP_017785442.1">
    <property type="nucleotide sequence ID" value="XM_017929953.1"/>
</dbReference>
<protein>
    <submittedName>
        <fullName evidence="2 3">General odorant-binding protein 69a-like</fullName>
    </submittedName>
</protein>
<dbReference type="RefSeq" id="XP_017785440.1">
    <property type="nucleotide sequence ID" value="XM_017929951.1"/>
</dbReference>
<accession>A0ABM1NF42</accession>
<dbReference type="SMART" id="SM00708">
    <property type="entry name" value="PhBP"/>
    <property type="match status" value="1"/>
</dbReference>
<dbReference type="Gene3D" id="1.10.238.20">
    <property type="entry name" value="Pheromone/general odorant binding protein domain"/>
    <property type="match status" value="1"/>
</dbReference>
<evidence type="ECO:0000313" key="1">
    <source>
        <dbReference type="Proteomes" id="UP000695000"/>
    </source>
</evidence>
<dbReference type="GeneID" id="108568715"/>